<keyword evidence="1" id="KW-0805">Transcription regulation</keyword>
<keyword evidence="7" id="KW-1185">Reference proteome</keyword>
<sequence>MRKPSNKEKILAQAQLRLDAGTFDEMTVRELCQAAGVSIGSFYHYFQSIDDLIIEFYLSNAQRVETLRQNQLQNLAVWDALRTYLEFQIQGTLNTPVKRLKYIYTYNINHTRLPLERQRAVIRELLEKAQAQGQMKMEFECEDIVNHFFILVIGNMIRYCIEDGHYDLRGNLSCQVEHLIQLIAVSDALL</sequence>
<dbReference type="PANTHER" id="PTHR47506:SF1">
    <property type="entry name" value="HTH-TYPE TRANSCRIPTIONAL REGULATOR YJDC"/>
    <property type="match status" value="1"/>
</dbReference>
<dbReference type="SUPFAM" id="SSF46689">
    <property type="entry name" value="Homeodomain-like"/>
    <property type="match status" value="1"/>
</dbReference>
<dbReference type="Pfam" id="PF00440">
    <property type="entry name" value="TetR_N"/>
    <property type="match status" value="1"/>
</dbReference>
<evidence type="ECO:0000256" key="2">
    <source>
        <dbReference type="ARBA" id="ARBA00023125"/>
    </source>
</evidence>
<keyword evidence="3" id="KW-0804">Transcription</keyword>
<keyword evidence="2 4" id="KW-0238">DNA-binding</keyword>
<evidence type="ECO:0000256" key="4">
    <source>
        <dbReference type="PROSITE-ProRule" id="PRU00335"/>
    </source>
</evidence>
<organism evidence="6 7">
    <name type="scientific">Holdemania filiformis</name>
    <dbReference type="NCBI Taxonomy" id="61171"/>
    <lineage>
        <taxon>Bacteria</taxon>
        <taxon>Bacillati</taxon>
        <taxon>Bacillota</taxon>
        <taxon>Erysipelotrichia</taxon>
        <taxon>Erysipelotrichales</taxon>
        <taxon>Erysipelotrichaceae</taxon>
        <taxon>Holdemania</taxon>
    </lineage>
</organism>
<evidence type="ECO:0000256" key="3">
    <source>
        <dbReference type="ARBA" id="ARBA00023163"/>
    </source>
</evidence>
<evidence type="ECO:0000313" key="6">
    <source>
        <dbReference type="EMBL" id="RGR75800.1"/>
    </source>
</evidence>
<dbReference type="PROSITE" id="PS50977">
    <property type="entry name" value="HTH_TETR_2"/>
    <property type="match status" value="1"/>
</dbReference>
<dbReference type="InterPro" id="IPR009057">
    <property type="entry name" value="Homeodomain-like_sf"/>
</dbReference>
<name>A0A412G4Q0_9FIRM</name>
<evidence type="ECO:0000313" key="7">
    <source>
        <dbReference type="Proteomes" id="UP000284178"/>
    </source>
</evidence>
<dbReference type="Gene3D" id="1.10.357.10">
    <property type="entry name" value="Tetracycline Repressor, domain 2"/>
    <property type="match status" value="1"/>
</dbReference>
<dbReference type="PANTHER" id="PTHR47506">
    <property type="entry name" value="TRANSCRIPTIONAL REGULATORY PROTEIN"/>
    <property type="match status" value="1"/>
</dbReference>
<dbReference type="GO" id="GO:0003677">
    <property type="term" value="F:DNA binding"/>
    <property type="evidence" value="ECO:0007669"/>
    <property type="project" value="UniProtKB-UniRule"/>
</dbReference>
<accession>A0A412G4Q0</accession>
<dbReference type="InterPro" id="IPR001647">
    <property type="entry name" value="HTH_TetR"/>
</dbReference>
<protein>
    <submittedName>
        <fullName evidence="6">TetR/AcrR family transcriptional regulator</fullName>
    </submittedName>
</protein>
<dbReference type="Proteomes" id="UP000284178">
    <property type="component" value="Unassembled WGS sequence"/>
</dbReference>
<dbReference type="GeneID" id="83014461"/>
<evidence type="ECO:0000259" key="5">
    <source>
        <dbReference type="PROSITE" id="PS50977"/>
    </source>
</evidence>
<dbReference type="RefSeq" id="WP_117893702.1">
    <property type="nucleotide sequence ID" value="NZ_CABJCV010000003.1"/>
</dbReference>
<proteinExistence type="predicted"/>
<feature type="DNA-binding region" description="H-T-H motif" evidence="4">
    <location>
        <begin position="27"/>
        <end position="46"/>
    </location>
</feature>
<evidence type="ECO:0000256" key="1">
    <source>
        <dbReference type="ARBA" id="ARBA00023015"/>
    </source>
</evidence>
<reference evidence="6 7" key="1">
    <citation type="submission" date="2018-08" db="EMBL/GenBank/DDBJ databases">
        <title>A genome reference for cultivated species of the human gut microbiota.</title>
        <authorList>
            <person name="Zou Y."/>
            <person name="Xue W."/>
            <person name="Luo G."/>
        </authorList>
    </citation>
    <scope>NUCLEOTIDE SEQUENCE [LARGE SCALE GENOMIC DNA]</scope>
    <source>
        <strain evidence="6 7">AF24-29</strain>
    </source>
</reference>
<dbReference type="InterPro" id="IPR036271">
    <property type="entry name" value="Tet_transcr_reg_TetR-rel_C_sf"/>
</dbReference>
<gene>
    <name evidence="6" type="ORF">DWY25_03445</name>
</gene>
<feature type="domain" description="HTH tetR-type" evidence="5">
    <location>
        <begin position="4"/>
        <end position="64"/>
    </location>
</feature>
<dbReference type="EMBL" id="QRUP01000003">
    <property type="protein sequence ID" value="RGR75800.1"/>
    <property type="molecule type" value="Genomic_DNA"/>
</dbReference>
<comment type="caution">
    <text evidence="6">The sequence shown here is derived from an EMBL/GenBank/DDBJ whole genome shotgun (WGS) entry which is preliminary data.</text>
</comment>
<dbReference type="AlphaFoldDB" id="A0A412G4Q0"/>
<dbReference type="SUPFAM" id="SSF48498">
    <property type="entry name" value="Tetracyclin repressor-like, C-terminal domain"/>
    <property type="match status" value="1"/>
</dbReference>